<dbReference type="InterPro" id="IPR029063">
    <property type="entry name" value="SAM-dependent_MTases_sf"/>
</dbReference>
<evidence type="ECO:0000313" key="11">
    <source>
        <dbReference type="RefSeq" id="XP_018094507.1"/>
    </source>
</evidence>
<dbReference type="SUPFAM" id="SSF53335">
    <property type="entry name" value="S-adenosyl-L-methionine-dependent methyltransferases"/>
    <property type="match status" value="1"/>
</dbReference>
<dbReference type="Proteomes" id="UP000186698">
    <property type="component" value="Chromosome 9_10S"/>
</dbReference>
<dbReference type="PANTHER" id="PTHR14614:SF14">
    <property type="entry name" value="PROTEIN N-LYSINE METHYLTRANSFERASE METTL21A"/>
    <property type="match status" value="1"/>
</dbReference>
<keyword evidence="10" id="KW-1185">Reference proteome</keyword>
<dbReference type="InterPro" id="IPR019410">
    <property type="entry name" value="Methyltransf_16"/>
</dbReference>
<keyword evidence="4" id="KW-0808">Transferase</keyword>
<dbReference type="GO" id="GO:0032991">
    <property type="term" value="C:protein-containing complex"/>
    <property type="evidence" value="ECO:0000318"/>
    <property type="project" value="GO_Central"/>
</dbReference>
<dbReference type="RefSeq" id="XP_018094507.1">
    <property type="nucleotide sequence ID" value="XM_018239018.2"/>
</dbReference>
<evidence type="ECO:0000256" key="2">
    <source>
        <dbReference type="ARBA" id="ARBA00022490"/>
    </source>
</evidence>
<dbReference type="PANTHER" id="PTHR14614">
    <property type="entry name" value="HEPATOCELLULAR CARCINOMA-ASSOCIATED ANTIGEN"/>
    <property type="match status" value="1"/>
</dbReference>
<dbReference type="GO" id="GO:0016279">
    <property type="term" value="F:protein-lysine N-methyltransferase activity"/>
    <property type="evidence" value="ECO:0000318"/>
    <property type="project" value="GO_Central"/>
</dbReference>
<evidence type="ECO:0000256" key="9">
    <source>
        <dbReference type="ARBA" id="ARBA00049497"/>
    </source>
</evidence>
<evidence type="ECO:0000313" key="12">
    <source>
        <dbReference type="Xenbase" id="XB-GENE-6485728"/>
    </source>
</evidence>
<sequence length="215" mass="24475">MALVPYSDSGVQSLKRFHDSSASFNFVNHNIEIKQDWKQLGVAAVVWDAALVLCMYLESGGVHLKNSSVIELGAGTGLVGIVATLLGAQVTITDRDLALEFLRVNVRDNIPKDNLHKVSVRALNWGHSLEDFSTYDFILGADIIYLEETFPDLLKTFLHLSSQQSVILLSCRLRYQRDRDFLDMMKQHFDIAEVYYDKNTDVHIFRAQLKQRKEL</sequence>
<dbReference type="CDD" id="cd02440">
    <property type="entry name" value="AdoMet_MTases"/>
    <property type="match status" value="1"/>
</dbReference>
<protein>
    <recommendedName>
        <fullName evidence="7">Protein N-lysine methyltransferase METTL21A</fullName>
    </recommendedName>
    <alternativeName>
        <fullName evidence="8">Methyltransferase-like protein 21A</fullName>
    </alternativeName>
</protein>
<keyword evidence="5" id="KW-0949">S-adenosyl-L-methionine</keyword>
<proteinExistence type="inferred from homology"/>
<keyword evidence="2" id="KW-0963">Cytoplasm</keyword>
<dbReference type="AlphaFoldDB" id="A0A1L8EPR9"/>
<dbReference type="FunFam" id="3.40.50.150:FF:000137">
    <property type="entry name" value="protein N-lysine methyltransferase METTL21A"/>
    <property type="match status" value="1"/>
</dbReference>
<dbReference type="Pfam" id="PF10294">
    <property type="entry name" value="Methyltransf_16"/>
    <property type="match status" value="1"/>
</dbReference>
<evidence type="ECO:0000256" key="7">
    <source>
        <dbReference type="ARBA" id="ARBA00040801"/>
    </source>
</evidence>
<dbReference type="Gene3D" id="3.40.50.150">
    <property type="entry name" value="Vaccinia Virus protein VP39"/>
    <property type="match status" value="1"/>
</dbReference>
<evidence type="ECO:0000313" key="10">
    <source>
        <dbReference type="Proteomes" id="UP000186698"/>
    </source>
</evidence>
<dbReference type="STRING" id="8355.A0A1L8EPR9"/>
<comment type="subcellular location">
    <subcellularLocation>
        <location evidence="1">Cytoplasm</location>
    </subcellularLocation>
</comment>
<evidence type="ECO:0000256" key="8">
    <source>
        <dbReference type="ARBA" id="ARBA00041632"/>
    </source>
</evidence>
<evidence type="ECO:0000256" key="3">
    <source>
        <dbReference type="ARBA" id="ARBA00022603"/>
    </source>
</evidence>
<evidence type="ECO:0000256" key="4">
    <source>
        <dbReference type="ARBA" id="ARBA00022679"/>
    </source>
</evidence>
<organism evidence="10 11">
    <name type="scientific">Xenopus laevis</name>
    <name type="common">African clawed frog</name>
    <dbReference type="NCBI Taxonomy" id="8355"/>
    <lineage>
        <taxon>Eukaryota</taxon>
        <taxon>Metazoa</taxon>
        <taxon>Chordata</taxon>
        <taxon>Craniata</taxon>
        <taxon>Vertebrata</taxon>
        <taxon>Euteleostomi</taxon>
        <taxon>Amphibia</taxon>
        <taxon>Batrachia</taxon>
        <taxon>Anura</taxon>
        <taxon>Pipoidea</taxon>
        <taxon>Pipidae</taxon>
        <taxon>Xenopodinae</taxon>
        <taxon>Xenopus</taxon>
        <taxon>Xenopus</taxon>
    </lineage>
</organism>
<dbReference type="GO" id="GO:0005829">
    <property type="term" value="C:cytosol"/>
    <property type="evidence" value="ECO:0000318"/>
    <property type="project" value="GO_Central"/>
</dbReference>
<accession>A0A1L8EPR9</accession>
<comment type="similarity">
    <text evidence="6">Belongs to the methyltransferase superfamily. METTL21 family.</text>
</comment>
<reference evidence="11" key="1">
    <citation type="submission" date="2025-08" db="UniProtKB">
        <authorList>
            <consortium name="RefSeq"/>
        </authorList>
    </citation>
    <scope>IDENTIFICATION</scope>
    <source>
        <strain evidence="11">J_2021</strain>
        <tissue evidence="11">Erythrocytes</tissue>
    </source>
</reference>
<dbReference type="OrthoDB" id="413520at2759"/>
<evidence type="ECO:0000256" key="1">
    <source>
        <dbReference type="ARBA" id="ARBA00004496"/>
    </source>
</evidence>
<comment type="catalytic activity">
    <reaction evidence="9">
        <text>L-lysyl-[protein] + 3 S-adenosyl-L-methionine = N(6),N(6),N(6)-trimethyl-L-lysyl-[protein] + 3 S-adenosyl-L-homocysteine + 3 H(+)</text>
        <dbReference type="Rhea" id="RHEA:54192"/>
        <dbReference type="Rhea" id="RHEA-COMP:9752"/>
        <dbReference type="Rhea" id="RHEA-COMP:13826"/>
        <dbReference type="ChEBI" id="CHEBI:15378"/>
        <dbReference type="ChEBI" id="CHEBI:29969"/>
        <dbReference type="ChEBI" id="CHEBI:57856"/>
        <dbReference type="ChEBI" id="CHEBI:59789"/>
        <dbReference type="ChEBI" id="CHEBI:61961"/>
    </reaction>
    <physiologicalReaction direction="left-to-right" evidence="9">
        <dbReference type="Rhea" id="RHEA:54193"/>
    </physiologicalReaction>
</comment>
<name>A0A1L8EPR9_XENLA</name>
<evidence type="ECO:0000256" key="5">
    <source>
        <dbReference type="ARBA" id="ARBA00022691"/>
    </source>
</evidence>
<dbReference type="Bgee" id="108703067">
    <property type="expression patterns" value="Expressed in egg cell and 19 other cell types or tissues"/>
</dbReference>
<dbReference type="GO" id="GO:0032259">
    <property type="term" value="P:methylation"/>
    <property type="evidence" value="ECO:0007669"/>
    <property type="project" value="UniProtKB-KW"/>
</dbReference>
<dbReference type="GeneID" id="108703067"/>
<dbReference type="OMA" id="LFWELCD"/>
<dbReference type="CTD" id="108703067"/>
<gene>
    <name evidence="11 12" type="primary">mettl21a.S</name>
</gene>
<dbReference type="KEGG" id="xla:108703067"/>
<dbReference type="AGR" id="Xenbase:XB-GENE-6485728"/>
<dbReference type="PaxDb" id="8355-A0A1L8EPR9"/>
<dbReference type="Xenbase" id="XB-GENE-6485728">
    <property type="gene designation" value="mettl21a.S"/>
</dbReference>
<keyword evidence="3 11" id="KW-0489">Methyltransferase</keyword>
<evidence type="ECO:0000256" key="6">
    <source>
        <dbReference type="ARBA" id="ARBA00038029"/>
    </source>
</evidence>